<dbReference type="SUPFAM" id="SSF51197">
    <property type="entry name" value="Clavaminate synthase-like"/>
    <property type="match status" value="1"/>
</dbReference>
<sequence>MSLTQTRVKAGCSSSSSSTSSAIYSLPLTGAVTPPSETALMKQPLQPSGELASQRRTRLTPAIGVKFHDLRLREVLDMPDKLKQRAILSDLAYEISLNGVAFFSNQDDVSADDLGRLALLLGEPAGKGDASLHIHPTQELGENGLPIGKISNVADKDGRQISFVDERSAISSINWHSDITFEPRPANFSLLKMHTLPETGGDTLFSSAYSHYDALSPAMKTFLSTLTATHEADMFRIQSQRHGFKLHTAPRGAPENVGDHLRASHPVIRTNPTTGFNGLFVNQCFTTKIDQLTFDESKSLLAYLFMLQAQSHDAQVRYRWEKHDLAIWDNRSTNHAATFDYDELRQGDRAVCVGEVPYFDPNAIGRKELLNSQAKA</sequence>
<evidence type="ECO:0000256" key="5">
    <source>
        <dbReference type="ARBA" id="ARBA00023004"/>
    </source>
</evidence>
<evidence type="ECO:0000313" key="9">
    <source>
        <dbReference type="Proteomes" id="UP000198372"/>
    </source>
</evidence>
<evidence type="ECO:0000256" key="6">
    <source>
        <dbReference type="SAM" id="MobiDB-lite"/>
    </source>
</evidence>
<keyword evidence="4" id="KW-0560">Oxidoreductase</keyword>
<dbReference type="InterPro" id="IPR003819">
    <property type="entry name" value="TauD/TfdA-like"/>
</dbReference>
<gene>
    <name evidence="8" type="ORF">BQ2448_1687</name>
</gene>
<keyword evidence="2" id="KW-0479">Metal-binding</keyword>
<feature type="domain" description="TauD/TfdA-like" evidence="7">
    <location>
        <begin position="59"/>
        <end position="343"/>
    </location>
</feature>
<dbReference type="Pfam" id="PF02668">
    <property type="entry name" value="TauD"/>
    <property type="match status" value="1"/>
</dbReference>
<dbReference type="PANTHER" id="PTHR30468:SF20">
    <property type="entry name" value="TAUD_TFDA-LIKE DOMAIN-CONTAINING PROTEIN-RELATED"/>
    <property type="match status" value="1"/>
</dbReference>
<organism evidence="8 9">
    <name type="scientific">Microbotryum intermedium</name>
    <dbReference type="NCBI Taxonomy" id="269621"/>
    <lineage>
        <taxon>Eukaryota</taxon>
        <taxon>Fungi</taxon>
        <taxon>Dikarya</taxon>
        <taxon>Basidiomycota</taxon>
        <taxon>Pucciniomycotina</taxon>
        <taxon>Microbotryomycetes</taxon>
        <taxon>Microbotryales</taxon>
        <taxon>Microbotryaceae</taxon>
        <taxon>Microbotryum</taxon>
    </lineage>
</organism>
<dbReference type="STRING" id="269621.A0A238FE58"/>
<dbReference type="Proteomes" id="UP000198372">
    <property type="component" value="Unassembled WGS sequence"/>
</dbReference>
<dbReference type="GO" id="GO:0005737">
    <property type="term" value="C:cytoplasm"/>
    <property type="evidence" value="ECO:0007669"/>
    <property type="project" value="TreeGrafter"/>
</dbReference>
<dbReference type="AlphaFoldDB" id="A0A238FE58"/>
<keyword evidence="3" id="KW-0223">Dioxygenase</keyword>
<dbReference type="InterPro" id="IPR051323">
    <property type="entry name" value="AtsK-like"/>
</dbReference>
<dbReference type="GO" id="GO:0046872">
    <property type="term" value="F:metal ion binding"/>
    <property type="evidence" value="ECO:0007669"/>
    <property type="project" value="UniProtKB-KW"/>
</dbReference>
<dbReference type="InterPro" id="IPR042098">
    <property type="entry name" value="TauD-like_sf"/>
</dbReference>
<evidence type="ECO:0000256" key="1">
    <source>
        <dbReference type="ARBA" id="ARBA00005896"/>
    </source>
</evidence>
<proteinExistence type="inferred from homology"/>
<dbReference type="OrthoDB" id="10257314at2759"/>
<protein>
    <submittedName>
        <fullName evidence="8">BQ2448_1687 protein</fullName>
    </submittedName>
</protein>
<dbReference type="EMBL" id="FMSP01000005">
    <property type="protein sequence ID" value="SCV70293.1"/>
    <property type="molecule type" value="Genomic_DNA"/>
</dbReference>
<reference evidence="9" key="1">
    <citation type="submission" date="2016-09" db="EMBL/GenBank/DDBJ databases">
        <authorList>
            <person name="Jeantristanb JTB J.-T."/>
            <person name="Ricardo R."/>
        </authorList>
    </citation>
    <scope>NUCLEOTIDE SEQUENCE [LARGE SCALE GENOMIC DNA]</scope>
</reference>
<dbReference type="GO" id="GO:0016706">
    <property type="term" value="F:2-oxoglutarate-dependent dioxygenase activity"/>
    <property type="evidence" value="ECO:0007669"/>
    <property type="project" value="TreeGrafter"/>
</dbReference>
<accession>A0A238FE58</accession>
<comment type="similarity">
    <text evidence="1">Belongs to the TfdA dioxygenase family.</text>
</comment>
<evidence type="ECO:0000256" key="3">
    <source>
        <dbReference type="ARBA" id="ARBA00022964"/>
    </source>
</evidence>
<evidence type="ECO:0000256" key="2">
    <source>
        <dbReference type="ARBA" id="ARBA00022723"/>
    </source>
</evidence>
<name>A0A238FE58_9BASI</name>
<dbReference type="Gene3D" id="3.60.130.10">
    <property type="entry name" value="Clavaminate synthase-like"/>
    <property type="match status" value="1"/>
</dbReference>
<evidence type="ECO:0000313" key="8">
    <source>
        <dbReference type="EMBL" id="SCV70293.1"/>
    </source>
</evidence>
<evidence type="ECO:0000256" key="4">
    <source>
        <dbReference type="ARBA" id="ARBA00023002"/>
    </source>
</evidence>
<feature type="region of interest" description="Disordered" evidence="6">
    <location>
        <begin position="1"/>
        <end position="21"/>
    </location>
</feature>
<keyword evidence="9" id="KW-1185">Reference proteome</keyword>
<keyword evidence="5" id="KW-0408">Iron</keyword>
<evidence type="ECO:0000259" key="7">
    <source>
        <dbReference type="Pfam" id="PF02668"/>
    </source>
</evidence>
<dbReference type="PANTHER" id="PTHR30468">
    <property type="entry name" value="ALPHA-KETOGLUTARATE-DEPENDENT SULFONATE DIOXYGENASE"/>
    <property type="match status" value="1"/>
</dbReference>